<dbReference type="InterPro" id="IPR034904">
    <property type="entry name" value="FSCA_dom_sf"/>
</dbReference>
<evidence type="ECO:0000313" key="2">
    <source>
        <dbReference type="EMBL" id="AEB12274.1"/>
    </source>
</evidence>
<dbReference type="Pfam" id="PF01883">
    <property type="entry name" value="FeS_assembly_P"/>
    <property type="match status" value="1"/>
</dbReference>
<accession>F2NQR0</accession>
<name>F2NQR0_MARHT</name>
<dbReference type="InterPro" id="IPR052339">
    <property type="entry name" value="Fe-S_Maturation_MIP18"/>
</dbReference>
<gene>
    <name evidence="2" type="ordered locus">Marky_1539</name>
</gene>
<proteinExistence type="predicted"/>
<dbReference type="CDD" id="cd00371">
    <property type="entry name" value="HMA"/>
    <property type="match status" value="1"/>
</dbReference>
<evidence type="ECO:0000259" key="1">
    <source>
        <dbReference type="Pfam" id="PF01883"/>
    </source>
</evidence>
<dbReference type="Gene3D" id="3.30.300.130">
    <property type="entry name" value="Fe-S cluster assembly (FSCA)"/>
    <property type="match status" value="1"/>
</dbReference>
<dbReference type="SUPFAM" id="SSF117916">
    <property type="entry name" value="Fe-S cluster assembly (FSCA) domain-like"/>
    <property type="match status" value="1"/>
</dbReference>
<sequence>MNLIHGESPRNPLEEQAFALLAQVYDPELGLDIVNLGLVYAVEVRPPKARVRMTLTTPGCPLHDAMAPAVERALERLPGVEAVEVELVWDPPWTPERMSPEARRALGWG</sequence>
<reference evidence="2 3" key="1">
    <citation type="journal article" date="2012" name="Stand. Genomic Sci.">
        <title>Complete genome sequence of the aerobic, heterotroph Marinithermus hydrothermalis type strain (T1(T)) from a deep-sea hydrothermal vent chimney.</title>
        <authorList>
            <person name="Copeland A."/>
            <person name="Gu W."/>
            <person name="Yasawong M."/>
            <person name="Lapidus A."/>
            <person name="Lucas S."/>
            <person name="Deshpande S."/>
            <person name="Pagani I."/>
            <person name="Tapia R."/>
            <person name="Cheng J.F."/>
            <person name="Goodwin L.A."/>
            <person name="Pitluck S."/>
            <person name="Liolios K."/>
            <person name="Ivanova N."/>
            <person name="Mavromatis K."/>
            <person name="Mikhailova N."/>
            <person name="Pati A."/>
            <person name="Chen A."/>
            <person name="Palaniappan K."/>
            <person name="Land M."/>
            <person name="Pan C."/>
            <person name="Brambilla E.M."/>
            <person name="Rohde M."/>
            <person name="Tindall B.J."/>
            <person name="Sikorski J."/>
            <person name="Goker M."/>
            <person name="Detter J.C."/>
            <person name="Bristow J."/>
            <person name="Eisen J.A."/>
            <person name="Markowitz V."/>
            <person name="Hugenholtz P."/>
            <person name="Kyrpides N.C."/>
            <person name="Klenk H.P."/>
            <person name="Woyke T."/>
        </authorList>
    </citation>
    <scope>NUCLEOTIDE SEQUENCE [LARGE SCALE GENOMIC DNA]</scope>
    <source>
        <strain evidence="3">DSM 14884 / JCM 11576 / T1</strain>
    </source>
</reference>
<dbReference type="InterPro" id="IPR002744">
    <property type="entry name" value="MIP18-like"/>
</dbReference>
<feature type="domain" description="MIP18 family-like" evidence="1">
    <location>
        <begin position="14"/>
        <end position="85"/>
    </location>
</feature>
<dbReference type="PANTHER" id="PTHR42831:SF1">
    <property type="entry name" value="FE-S PROTEIN MATURATION AUXILIARY FACTOR YITW"/>
    <property type="match status" value="1"/>
</dbReference>
<dbReference type="STRING" id="869210.Marky_1539"/>
<protein>
    <recommendedName>
        <fullName evidence="1">MIP18 family-like domain-containing protein</fullName>
    </recommendedName>
</protein>
<keyword evidence="3" id="KW-1185">Reference proteome</keyword>
<dbReference type="HOGENOM" id="CLU_091588_2_2_0"/>
<dbReference type="GO" id="GO:0046872">
    <property type="term" value="F:metal ion binding"/>
    <property type="evidence" value="ECO:0007669"/>
    <property type="project" value="InterPro"/>
</dbReference>
<evidence type="ECO:0000313" key="3">
    <source>
        <dbReference type="Proteomes" id="UP000007030"/>
    </source>
</evidence>
<dbReference type="AlphaFoldDB" id="F2NQR0"/>
<dbReference type="Proteomes" id="UP000007030">
    <property type="component" value="Chromosome"/>
</dbReference>
<dbReference type="KEGG" id="mhd:Marky_1539"/>
<organism evidence="2 3">
    <name type="scientific">Marinithermus hydrothermalis (strain DSM 14884 / JCM 11576 / T1)</name>
    <dbReference type="NCBI Taxonomy" id="869210"/>
    <lineage>
        <taxon>Bacteria</taxon>
        <taxon>Thermotogati</taxon>
        <taxon>Deinococcota</taxon>
        <taxon>Deinococci</taxon>
        <taxon>Thermales</taxon>
        <taxon>Thermaceae</taxon>
        <taxon>Marinithermus</taxon>
    </lineage>
</organism>
<dbReference type="PANTHER" id="PTHR42831">
    <property type="entry name" value="FE-S PROTEIN MATURATION AUXILIARY FACTOR YITW"/>
    <property type="match status" value="1"/>
</dbReference>
<dbReference type="RefSeq" id="WP_013704321.1">
    <property type="nucleotide sequence ID" value="NC_015387.1"/>
</dbReference>
<dbReference type="EMBL" id="CP002630">
    <property type="protein sequence ID" value="AEB12274.1"/>
    <property type="molecule type" value="Genomic_DNA"/>
</dbReference>
<dbReference type="eggNOG" id="COG2151">
    <property type="taxonomic scope" value="Bacteria"/>
</dbReference>
<dbReference type="InterPro" id="IPR006121">
    <property type="entry name" value="HMA_dom"/>
</dbReference>